<dbReference type="Gene3D" id="2.10.50.10">
    <property type="entry name" value="Tumor Necrosis Factor Receptor, subunit A, domain 2"/>
    <property type="match status" value="5"/>
</dbReference>
<accession>A0A0P1AMF4</accession>
<keyword evidence="4" id="KW-1185">Reference proteome</keyword>
<dbReference type="PROSITE" id="PS51450">
    <property type="entry name" value="LRR"/>
    <property type="match status" value="1"/>
</dbReference>
<keyword evidence="1" id="KW-0812">Transmembrane</keyword>
<dbReference type="EMBL" id="CCYD01000610">
    <property type="protein sequence ID" value="CEG42134.1"/>
    <property type="molecule type" value="Genomic_DNA"/>
</dbReference>
<feature type="domain" description="TNFR-Cys" evidence="2">
    <location>
        <begin position="624"/>
        <end position="655"/>
    </location>
</feature>
<dbReference type="InterPro" id="IPR032675">
    <property type="entry name" value="LRR_dom_sf"/>
</dbReference>
<evidence type="ECO:0000256" key="1">
    <source>
        <dbReference type="SAM" id="Phobius"/>
    </source>
</evidence>
<dbReference type="Pfam" id="PF07699">
    <property type="entry name" value="Ephrin_rec_like"/>
    <property type="match status" value="5"/>
</dbReference>
<dbReference type="Gene3D" id="3.80.10.10">
    <property type="entry name" value="Ribonuclease Inhibitor"/>
    <property type="match status" value="2"/>
</dbReference>
<keyword evidence="3" id="KW-0808">Transferase</keyword>
<dbReference type="PANTHER" id="PTHR46967">
    <property type="entry name" value="INSULIN-LIKE GROWTH FACTOR BINDING PROTEIN,N-TERMINAL"/>
    <property type="match status" value="1"/>
</dbReference>
<feature type="domain" description="TNFR-Cys" evidence="2">
    <location>
        <begin position="453"/>
        <end position="487"/>
    </location>
</feature>
<dbReference type="OMA" id="DCHRCPA"/>
<evidence type="ECO:0000313" key="4">
    <source>
        <dbReference type="Proteomes" id="UP000054928"/>
    </source>
</evidence>
<keyword evidence="1" id="KW-0472">Membrane</keyword>
<dbReference type="SMART" id="SM00208">
    <property type="entry name" value="TNFR"/>
    <property type="match status" value="4"/>
</dbReference>
<keyword evidence="1" id="KW-1133">Transmembrane helix</keyword>
<dbReference type="GeneID" id="36407490"/>
<feature type="domain" description="TNFR-Cys" evidence="2">
    <location>
        <begin position="674"/>
        <end position="704"/>
    </location>
</feature>
<dbReference type="GO" id="GO:0016301">
    <property type="term" value="F:kinase activity"/>
    <property type="evidence" value="ECO:0007669"/>
    <property type="project" value="UniProtKB-KW"/>
</dbReference>
<organism evidence="3 4">
    <name type="scientific">Plasmopara halstedii</name>
    <name type="common">Downy mildew of sunflower</name>
    <dbReference type="NCBI Taxonomy" id="4781"/>
    <lineage>
        <taxon>Eukaryota</taxon>
        <taxon>Sar</taxon>
        <taxon>Stramenopiles</taxon>
        <taxon>Oomycota</taxon>
        <taxon>Peronosporomycetes</taxon>
        <taxon>Peronosporales</taxon>
        <taxon>Peronosporaceae</taxon>
        <taxon>Plasmopara</taxon>
    </lineage>
</organism>
<dbReference type="RefSeq" id="XP_024578503.1">
    <property type="nucleotide sequence ID" value="XM_024727980.1"/>
</dbReference>
<protein>
    <submittedName>
        <fullName evidence="3">Tyrosine-protein kinase ephrin type A/B receptor-like</fullName>
    </submittedName>
</protein>
<dbReference type="PANTHER" id="PTHR46967:SF2">
    <property type="entry name" value="SUSHI, VON WILLEBRAND FACTOR TYPE A, EGF AND PENTRAXIN DOMAIN-CONTAINING PROTEIN 1-LIKE"/>
    <property type="match status" value="1"/>
</dbReference>
<keyword evidence="3" id="KW-0675">Receptor</keyword>
<evidence type="ECO:0000259" key="2">
    <source>
        <dbReference type="SMART" id="SM00208"/>
    </source>
</evidence>
<reference evidence="4" key="1">
    <citation type="submission" date="2014-09" db="EMBL/GenBank/DDBJ databases">
        <authorList>
            <person name="Sharma Rahul"/>
            <person name="Thines Marco"/>
        </authorList>
    </citation>
    <scope>NUCLEOTIDE SEQUENCE [LARGE SCALE GENOMIC DNA]</scope>
</reference>
<dbReference type="Pfam" id="PF00560">
    <property type="entry name" value="LRR_1"/>
    <property type="match status" value="4"/>
</dbReference>
<evidence type="ECO:0000313" key="3">
    <source>
        <dbReference type="EMBL" id="CEG42134.1"/>
    </source>
</evidence>
<dbReference type="InterPro" id="IPR001368">
    <property type="entry name" value="TNFR/NGFR_Cys_rich_reg"/>
</dbReference>
<dbReference type="SUPFAM" id="SSF52058">
    <property type="entry name" value="L domain-like"/>
    <property type="match status" value="1"/>
</dbReference>
<name>A0A0P1AMF4_PLAHL</name>
<feature type="transmembrane region" description="Helical" evidence="1">
    <location>
        <begin position="7"/>
        <end position="26"/>
    </location>
</feature>
<sequence length="1121" mass="123100">MLVEDKRIMIWIIQYVFFLLSFFIFWCKCDEIVDLLSPFSDLKNLVEQVAKDAAKVDTVKVADRKYPLASIEMGALEQIYRDCGTQESIALRTWCIDTDEKWHFRESSENKRLCPRGVTTHPCTGRILHRKRSLIEEEVEYLRPWEGIRCDALTEPTTLTHIYLPRQSLRCELAKLDLSVMISLEQLDLSDNELFGGFPDWLGDMTMLRLLNLRGNHFSGHISSSLAGNDALELINLSNNKLTASTLRYFDAFHRLQHLDLSNNNIDLRLSSSLFISESLRSINISYNGFHGDLSMLPAFKFLESFDVSNNFLTGNIPPQLSLWGREDPHDPDENSSLAIVDVSNNMFTGNLPEISNQSVLQRFNVRNNGFGGHIPTFSPSLQKFARPDEFDGNMFMCPVPAELIQSKLYCVCGDGFTVKSTVQPSVFKSADATGASEHLVLASEFANRCVRCSKGFYSNYSTRQQCRPCPPGSVPDLNSGKRAASCTFCPSGSFAIEKASHSCTPCPPGTFVNGTGATSCDLCNPGEFATHPGSSSCTACAVGSYANVTGMSACTLCPPGTYVNVEGEAACRMCPIGTYNSGRSVGCSLCPIGSSAPQLGHVRCSSCSPGKFYDINTKACTFCRPGTYTNKSGQTECKLCESGTVAEKFGSDTCAPIAAPGSGYDTSTTLVKCKPGTFNDGKLRTCQPCPIGTFAANRSSRTCLLCARGSYAANVGSAHCKLAPQGSFVRFEGANRTELCDPNTVTAKEGSTFCIQCATPSFSFLPGGVKCGLARPGEVYDHVKWPRLALSLAGVELRDHVNASSDQESRLEALIHIWTEMLVSYSGLSCVLHVLQVVSRPNHSTQIFVAVEPTIGSANESQFDQRMKNYVGDTIQHVVEAAKKTTETFLSKPDLSQIDNRDKENDVNQLRHLVRSKLFQEALVRQINRANLIKWPLSYGMVNLSMVEPPFSSTRALKCPFGTYFSTTKDLNKNERKCLPCPIGSYSRVSGALQCELCPQGSFSSEKGQNSCHSCPLGADATPGSSFCVNCSWFTYECEGFWQDLIATMCGGLVFLRLLYQKLRILCMGDQAVQQQDESAALMTAVRTHGRTIDDVRYAPMGMISAEAMFGSMCESDNRL</sequence>
<dbReference type="InterPro" id="IPR001611">
    <property type="entry name" value="Leu-rich_rpt"/>
</dbReference>
<dbReference type="Proteomes" id="UP000054928">
    <property type="component" value="Unassembled WGS sequence"/>
</dbReference>
<proteinExistence type="predicted"/>
<feature type="domain" description="TNFR-Cys" evidence="2">
    <location>
        <begin position="507"/>
        <end position="541"/>
    </location>
</feature>
<dbReference type="SUPFAM" id="SSF57184">
    <property type="entry name" value="Growth factor receptor domain"/>
    <property type="match status" value="3"/>
</dbReference>
<dbReference type="STRING" id="4781.A0A0P1AMF4"/>
<dbReference type="SMART" id="SM01411">
    <property type="entry name" value="Ephrin_rec_like"/>
    <property type="match status" value="7"/>
</dbReference>
<dbReference type="InterPro" id="IPR009030">
    <property type="entry name" value="Growth_fac_rcpt_cys_sf"/>
</dbReference>
<dbReference type="AlphaFoldDB" id="A0A0P1AMF4"/>
<keyword evidence="3" id="KW-0418">Kinase</keyword>
<dbReference type="OrthoDB" id="195103at2759"/>
<dbReference type="InterPro" id="IPR011641">
    <property type="entry name" value="Tyr-kin_ephrin_A/B_rcpt-like"/>
</dbReference>